<accession>M2LK07</accession>
<gene>
    <name evidence="1" type="ORF">BAUCODRAFT_35782</name>
</gene>
<dbReference type="RefSeq" id="XP_007678042.1">
    <property type="nucleotide sequence ID" value="XM_007679852.1"/>
</dbReference>
<dbReference type="EMBL" id="KB445558">
    <property type="protein sequence ID" value="EMC94552.1"/>
    <property type="molecule type" value="Genomic_DNA"/>
</dbReference>
<proteinExistence type="predicted"/>
<evidence type="ECO:0000313" key="2">
    <source>
        <dbReference type="Proteomes" id="UP000011761"/>
    </source>
</evidence>
<dbReference type="GeneID" id="19112798"/>
<keyword evidence="2" id="KW-1185">Reference proteome</keyword>
<dbReference type="AlphaFoldDB" id="M2LK07"/>
<sequence length="52" mass="5766">MPQPIDLARVDSPIDVAGLWLYGAMMAVLPDFTPPRRHDPTFIDSEDTVVVV</sequence>
<protein>
    <submittedName>
        <fullName evidence="1">Uncharacterized protein</fullName>
    </submittedName>
</protein>
<dbReference type="KEGG" id="bcom:BAUCODRAFT_35782"/>
<dbReference type="HOGENOM" id="CLU_3086872_0_0_1"/>
<reference evidence="1 2" key="1">
    <citation type="journal article" date="2012" name="PLoS Pathog.">
        <title>Diverse lifestyles and strategies of plant pathogenesis encoded in the genomes of eighteen Dothideomycetes fungi.</title>
        <authorList>
            <person name="Ohm R.A."/>
            <person name="Feau N."/>
            <person name="Henrissat B."/>
            <person name="Schoch C.L."/>
            <person name="Horwitz B.A."/>
            <person name="Barry K.W."/>
            <person name="Condon B.J."/>
            <person name="Copeland A.C."/>
            <person name="Dhillon B."/>
            <person name="Glaser F."/>
            <person name="Hesse C.N."/>
            <person name="Kosti I."/>
            <person name="LaButti K."/>
            <person name="Lindquist E.A."/>
            <person name="Lucas S."/>
            <person name="Salamov A.A."/>
            <person name="Bradshaw R.E."/>
            <person name="Ciuffetti L."/>
            <person name="Hamelin R.C."/>
            <person name="Kema G.H.J."/>
            <person name="Lawrence C."/>
            <person name="Scott J.A."/>
            <person name="Spatafora J.W."/>
            <person name="Turgeon B.G."/>
            <person name="de Wit P.J.G.M."/>
            <person name="Zhong S."/>
            <person name="Goodwin S.B."/>
            <person name="Grigoriev I.V."/>
        </authorList>
    </citation>
    <scope>NUCLEOTIDE SEQUENCE [LARGE SCALE GENOMIC DNA]</scope>
    <source>
        <strain evidence="1 2">UAMH 10762</strain>
    </source>
</reference>
<organism evidence="1 2">
    <name type="scientific">Baudoinia panamericana (strain UAMH 10762)</name>
    <name type="common">Angels' share fungus</name>
    <name type="synonym">Baudoinia compniacensis (strain UAMH 10762)</name>
    <dbReference type="NCBI Taxonomy" id="717646"/>
    <lineage>
        <taxon>Eukaryota</taxon>
        <taxon>Fungi</taxon>
        <taxon>Dikarya</taxon>
        <taxon>Ascomycota</taxon>
        <taxon>Pezizomycotina</taxon>
        <taxon>Dothideomycetes</taxon>
        <taxon>Dothideomycetidae</taxon>
        <taxon>Mycosphaerellales</taxon>
        <taxon>Teratosphaeriaceae</taxon>
        <taxon>Baudoinia</taxon>
    </lineage>
</organism>
<name>M2LK07_BAUPA</name>
<evidence type="ECO:0000313" key="1">
    <source>
        <dbReference type="EMBL" id="EMC94552.1"/>
    </source>
</evidence>
<dbReference type="Proteomes" id="UP000011761">
    <property type="component" value="Unassembled WGS sequence"/>
</dbReference>